<organism evidence="2 3">
    <name type="scientific">Devosia enhydra</name>
    <dbReference type="NCBI Taxonomy" id="665118"/>
    <lineage>
        <taxon>Bacteria</taxon>
        <taxon>Pseudomonadati</taxon>
        <taxon>Pseudomonadota</taxon>
        <taxon>Alphaproteobacteria</taxon>
        <taxon>Hyphomicrobiales</taxon>
        <taxon>Devosiaceae</taxon>
        <taxon>Devosia</taxon>
    </lineage>
</organism>
<feature type="region of interest" description="Disordered" evidence="1">
    <location>
        <begin position="115"/>
        <end position="134"/>
    </location>
</feature>
<evidence type="ECO:0000313" key="2">
    <source>
        <dbReference type="EMBL" id="SFZ81677.1"/>
    </source>
</evidence>
<evidence type="ECO:0000313" key="3">
    <source>
        <dbReference type="Proteomes" id="UP000183447"/>
    </source>
</evidence>
<evidence type="ECO:0008006" key="4">
    <source>
        <dbReference type="Google" id="ProtNLM"/>
    </source>
</evidence>
<sequence>MFLQINGYPFFWSLDELADCLRVNILSPDGSLLGVAWGSWDEPGILRFHGCAAKGARLPFFTSDLVDQLCRLAFAVGADKVVTSHTLNPNRKPLDRFLLMLGFEKEDQGFSRNLWTEPHGQQEEEHHSGRLEQR</sequence>
<reference evidence="2 3" key="1">
    <citation type="submission" date="2016-11" db="EMBL/GenBank/DDBJ databases">
        <authorList>
            <person name="Jaros S."/>
            <person name="Januszkiewicz K."/>
            <person name="Wedrychowicz H."/>
        </authorList>
    </citation>
    <scope>NUCLEOTIDE SEQUENCE [LARGE SCALE GENOMIC DNA]</scope>
    <source>
        <strain evidence="2 3">ATCC 23634</strain>
    </source>
</reference>
<dbReference type="Proteomes" id="UP000183447">
    <property type="component" value="Unassembled WGS sequence"/>
</dbReference>
<accession>A0A1K2HTR3</accession>
<dbReference type="EMBL" id="FPKU01000001">
    <property type="protein sequence ID" value="SFZ81677.1"/>
    <property type="molecule type" value="Genomic_DNA"/>
</dbReference>
<dbReference type="AlphaFoldDB" id="A0A1K2HTR3"/>
<dbReference type="RefSeq" id="WP_143145642.1">
    <property type="nucleotide sequence ID" value="NZ_FPKU01000001.1"/>
</dbReference>
<name>A0A1K2HTR3_9HYPH</name>
<protein>
    <recommendedName>
        <fullName evidence="4">N-acetyltransferase domain-containing protein</fullName>
    </recommendedName>
</protein>
<gene>
    <name evidence="2" type="ORF">SAMN02983003_0629</name>
</gene>
<dbReference type="STRING" id="665118.SAMN02983003_0629"/>
<feature type="compositionally biased region" description="Basic and acidic residues" evidence="1">
    <location>
        <begin position="120"/>
        <end position="134"/>
    </location>
</feature>
<proteinExistence type="predicted"/>
<keyword evidence="3" id="KW-1185">Reference proteome</keyword>
<evidence type="ECO:0000256" key="1">
    <source>
        <dbReference type="SAM" id="MobiDB-lite"/>
    </source>
</evidence>